<keyword evidence="6" id="KW-0489">Methyltransferase</keyword>
<keyword evidence="4 5" id="KW-0472">Membrane</keyword>
<dbReference type="EMBL" id="FQWZ01000005">
    <property type="protein sequence ID" value="SHH03652.1"/>
    <property type="molecule type" value="Genomic_DNA"/>
</dbReference>
<name>A0A1M5PPE8_9GAMM</name>
<evidence type="ECO:0000256" key="3">
    <source>
        <dbReference type="ARBA" id="ARBA00022989"/>
    </source>
</evidence>
<feature type="transmembrane region" description="Helical" evidence="5">
    <location>
        <begin position="107"/>
        <end position="138"/>
    </location>
</feature>
<dbReference type="Proteomes" id="UP000199758">
    <property type="component" value="Unassembled WGS sequence"/>
</dbReference>
<dbReference type="Pfam" id="PF04191">
    <property type="entry name" value="PEMT"/>
    <property type="match status" value="1"/>
</dbReference>
<gene>
    <name evidence="6" type="ORF">SAMN04488068_2232</name>
</gene>
<dbReference type="OrthoDB" id="9811969at2"/>
<keyword evidence="6" id="KW-0808">Transferase</keyword>
<accession>A0A1M5PPE8</accession>
<evidence type="ECO:0000313" key="7">
    <source>
        <dbReference type="Proteomes" id="UP000199758"/>
    </source>
</evidence>
<dbReference type="Gene3D" id="1.20.120.1630">
    <property type="match status" value="1"/>
</dbReference>
<feature type="transmembrane region" description="Helical" evidence="5">
    <location>
        <begin position="66"/>
        <end position="86"/>
    </location>
</feature>
<keyword evidence="7" id="KW-1185">Reference proteome</keyword>
<proteinExistence type="predicted"/>
<dbReference type="GO" id="GO:0012505">
    <property type="term" value="C:endomembrane system"/>
    <property type="evidence" value="ECO:0007669"/>
    <property type="project" value="UniProtKB-SubCell"/>
</dbReference>
<comment type="subcellular location">
    <subcellularLocation>
        <location evidence="1">Endomembrane system</location>
        <topology evidence="1">Multi-pass membrane protein</topology>
    </subcellularLocation>
</comment>
<evidence type="ECO:0000256" key="2">
    <source>
        <dbReference type="ARBA" id="ARBA00022692"/>
    </source>
</evidence>
<keyword evidence="2 5" id="KW-0812">Transmembrane</keyword>
<dbReference type="GO" id="GO:0032259">
    <property type="term" value="P:methylation"/>
    <property type="evidence" value="ECO:0007669"/>
    <property type="project" value="UniProtKB-KW"/>
</dbReference>
<dbReference type="STRING" id="490188.SAMN04488068_2232"/>
<evidence type="ECO:0000313" key="6">
    <source>
        <dbReference type="EMBL" id="SHH03652.1"/>
    </source>
</evidence>
<reference evidence="6 7" key="1">
    <citation type="submission" date="2016-11" db="EMBL/GenBank/DDBJ databases">
        <authorList>
            <person name="Jaros S."/>
            <person name="Januszkiewicz K."/>
            <person name="Wedrychowicz H."/>
        </authorList>
    </citation>
    <scope>NUCLEOTIDE SEQUENCE [LARGE SCALE GENOMIC DNA]</scope>
    <source>
        <strain evidence="6 7">CGMCC 1.7049</strain>
    </source>
</reference>
<evidence type="ECO:0000256" key="4">
    <source>
        <dbReference type="ARBA" id="ARBA00023136"/>
    </source>
</evidence>
<evidence type="ECO:0000256" key="1">
    <source>
        <dbReference type="ARBA" id="ARBA00004127"/>
    </source>
</evidence>
<evidence type="ECO:0000256" key="5">
    <source>
        <dbReference type="SAM" id="Phobius"/>
    </source>
</evidence>
<sequence>MNHAAALSTNATVVSTVVSPPPRLGRVQKRRRHVVALLSTLVLLPLMLLSGSAWTDGGAMHAAIETVGLLLAVACVIGRVACTLYIGGRKSAELITVGPYSVSRNPLYFFSLLGTIGLGLMAGSLAAGATFGLVYFLVFDRLIRREEAFLAASFPSSFGAYCDCTPRWLPRLSIWRSVDEISVRPRLLLNTLRDASVFVLMFPVLESIEWAQQAQWLPVLLRLP</sequence>
<dbReference type="InterPro" id="IPR007318">
    <property type="entry name" value="Phopholipid_MeTrfase"/>
</dbReference>
<feature type="transmembrane region" description="Helical" evidence="5">
    <location>
        <begin position="34"/>
        <end position="54"/>
    </location>
</feature>
<dbReference type="PANTHER" id="PTHR12714">
    <property type="entry name" value="PROTEIN-S ISOPRENYLCYSTEINE O-METHYLTRANSFERASE"/>
    <property type="match status" value="1"/>
</dbReference>
<dbReference type="PANTHER" id="PTHR12714:SF9">
    <property type="entry name" value="PROTEIN-S-ISOPRENYLCYSTEINE O-METHYLTRANSFERASE"/>
    <property type="match status" value="1"/>
</dbReference>
<organism evidence="6 7">
    <name type="scientific">Hydrocarboniphaga daqingensis</name>
    <dbReference type="NCBI Taxonomy" id="490188"/>
    <lineage>
        <taxon>Bacteria</taxon>
        <taxon>Pseudomonadati</taxon>
        <taxon>Pseudomonadota</taxon>
        <taxon>Gammaproteobacteria</taxon>
        <taxon>Nevskiales</taxon>
        <taxon>Nevskiaceae</taxon>
        <taxon>Hydrocarboniphaga</taxon>
    </lineage>
</organism>
<dbReference type="AlphaFoldDB" id="A0A1M5PPE8"/>
<dbReference type="RefSeq" id="WP_084083361.1">
    <property type="nucleotide sequence ID" value="NZ_FQWZ01000005.1"/>
</dbReference>
<keyword evidence="3 5" id="KW-1133">Transmembrane helix</keyword>
<protein>
    <submittedName>
        <fullName evidence="6">Protein-S-isoprenylcysteine O-methyltransferase Ste14</fullName>
    </submittedName>
</protein>
<dbReference type="GO" id="GO:0008168">
    <property type="term" value="F:methyltransferase activity"/>
    <property type="evidence" value="ECO:0007669"/>
    <property type="project" value="UniProtKB-KW"/>
</dbReference>